<comment type="caution">
    <text evidence="3">The sequence shown here is derived from an EMBL/GenBank/DDBJ whole genome shotgun (WGS) entry which is preliminary data.</text>
</comment>
<accession>A0A6B1G0X5</accession>
<name>A0A6B1G0X5_9CHLR</name>
<organism evidence="3">
    <name type="scientific">Caldilineaceae bacterium SB0675_bin_29</name>
    <dbReference type="NCBI Taxonomy" id="2605266"/>
    <lineage>
        <taxon>Bacteria</taxon>
        <taxon>Bacillati</taxon>
        <taxon>Chloroflexota</taxon>
        <taxon>Caldilineae</taxon>
        <taxon>Caldilineales</taxon>
        <taxon>Caldilineaceae</taxon>
    </lineage>
</organism>
<dbReference type="EMBL" id="VYDA01000373">
    <property type="protein sequence ID" value="MYH62120.1"/>
    <property type="molecule type" value="Genomic_DNA"/>
</dbReference>
<dbReference type="SUPFAM" id="SSF51735">
    <property type="entry name" value="NAD(P)-binding Rossmann-fold domains"/>
    <property type="match status" value="1"/>
</dbReference>
<dbReference type="InterPro" id="IPR001509">
    <property type="entry name" value="Epimerase_deHydtase"/>
</dbReference>
<dbReference type="Gene3D" id="3.40.50.720">
    <property type="entry name" value="NAD(P)-binding Rossmann-like Domain"/>
    <property type="match status" value="1"/>
</dbReference>
<protein>
    <submittedName>
        <fullName evidence="3">NAD-dependent epimerase/dehydratase family protein</fullName>
    </submittedName>
</protein>
<proteinExistence type="predicted"/>
<feature type="domain" description="NAD-dependent epimerase/dehydratase" evidence="2">
    <location>
        <begin position="48"/>
        <end position="215"/>
    </location>
</feature>
<reference evidence="3" key="1">
    <citation type="submission" date="2019-09" db="EMBL/GenBank/DDBJ databases">
        <title>Characterisation of the sponge microbiome using genome-centric metagenomics.</title>
        <authorList>
            <person name="Engelberts J.P."/>
            <person name="Robbins S.J."/>
            <person name="De Goeij J.M."/>
            <person name="Aranda M."/>
            <person name="Bell S.C."/>
            <person name="Webster N.S."/>
        </authorList>
    </citation>
    <scope>NUCLEOTIDE SEQUENCE</scope>
    <source>
        <strain evidence="3">SB0675_bin_29</strain>
    </source>
</reference>
<evidence type="ECO:0000256" key="1">
    <source>
        <dbReference type="SAM" id="MobiDB-lite"/>
    </source>
</evidence>
<dbReference type="InterPro" id="IPR036291">
    <property type="entry name" value="NAD(P)-bd_dom_sf"/>
</dbReference>
<gene>
    <name evidence="3" type="ORF">F4148_10270</name>
</gene>
<feature type="region of interest" description="Disordered" evidence="1">
    <location>
        <begin position="1"/>
        <end position="23"/>
    </location>
</feature>
<dbReference type="Pfam" id="PF01370">
    <property type="entry name" value="Epimerase"/>
    <property type="match status" value="1"/>
</dbReference>
<sequence length="356" mass="38595">MSAATLAGSIEEQAAAAGPRNEEELDLLLSEPSPDALAALDKLDSDLVVLGVSGKMGPSLARMAVRALDELNSPHRVYGVARFSQPGTREQLEEWGVWTITCDLLDRSQLASLPDSNSVIYMAGQKFGTTGNQHMTWGINTYLPALVCERYLNARIVAFSTGNVYPLVPVVAGGPLESDPLDPVGEYAMSCLGRERIFDYFSRRHGLRCAIVRLNYAVEMRYGVLVDIARQVHAEQPVTLDMGAANVIWQGDANAQAIALLDHCAAPPFVLNVTGPETVSVRRVAQALGGMLGKEVRFSGEEAPTALLNNAAKAAQLFGYPRVSLHQMLQWIADWVQNDGASLDKPTHFETRDGSF</sequence>
<evidence type="ECO:0000259" key="2">
    <source>
        <dbReference type="Pfam" id="PF01370"/>
    </source>
</evidence>
<evidence type="ECO:0000313" key="3">
    <source>
        <dbReference type="EMBL" id="MYH62120.1"/>
    </source>
</evidence>
<dbReference type="AlphaFoldDB" id="A0A6B1G0X5"/>